<feature type="domain" description="MADS-box" evidence="7">
    <location>
        <begin position="1"/>
        <end position="49"/>
    </location>
</feature>
<dbReference type="PROSITE" id="PS50066">
    <property type="entry name" value="MADS_BOX_2"/>
    <property type="match status" value="1"/>
</dbReference>
<evidence type="ECO:0000313" key="9">
    <source>
        <dbReference type="EMBL" id="CAD5320929.1"/>
    </source>
</evidence>
<reference evidence="9 11" key="2">
    <citation type="submission" date="2020-09" db="EMBL/GenBank/DDBJ databases">
        <authorList>
            <person name="Ashkenazy H."/>
        </authorList>
    </citation>
    <scope>NUCLEOTIDE SEQUENCE [LARGE SCALE GENOMIC DNA]</scope>
    <source>
        <strain evidence="11">cv. Cdm-0</strain>
    </source>
</reference>
<dbReference type="ExpressionAtlas" id="A0A5S9X5P0">
    <property type="expression patterns" value="baseline and differential"/>
</dbReference>
<sequence length="371" mass="42384">MTRKKVKLVWIENDKSRATSLQKMRVGLLKKVKELTILCAVRAIVIIFSPDKVGPLVWPSPQATHGLLDEFFALPKSVQKKKESNVESYLKEKTHKFQEQLKKSKKKNKEHVIDELMMQLQSGREIADLNQSEMYALLSFSRDTILLCRKKLAFMQFPPLRDPPVFPFEIQVEEFKTTTNDGFVGGGQDNKRAGRTDEATRFINTDIFKQSKSYYFFDEWVFPPSPPKYVIPQQMENGNPNPKSYRLYQGSSSNGNPHLEMDPFRLQMMTSQGLAGSVSQPLQHHSMINNPTMAMNQPSQDPFDYMRSELGINEGININNSQFYMSNNTITANDGVRQEPYPNVTTAGENNGDATTSNTNMVWPGFNNHHF</sequence>
<evidence type="ECO:0000256" key="6">
    <source>
        <dbReference type="SAM" id="MobiDB-lite"/>
    </source>
</evidence>
<dbReference type="InterPro" id="IPR033897">
    <property type="entry name" value="SRF-like_MADS-box"/>
</dbReference>
<dbReference type="GO" id="GO:0005634">
    <property type="term" value="C:nucleus"/>
    <property type="evidence" value="ECO:0007669"/>
    <property type="project" value="UniProtKB-SubCell"/>
</dbReference>
<dbReference type="SMART" id="SM00432">
    <property type="entry name" value="MADS"/>
    <property type="match status" value="1"/>
</dbReference>
<dbReference type="PANTHER" id="PTHR11945:SF521">
    <property type="entry name" value="AGAMOUS-LIKE 48-RELATED"/>
    <property type="match status" value="1"/>
</dbReference>
<dbReference type="PRINTS" id="PR00404">
    <property type="entry name" value="MADSDOMAIN"/>
</dbReference>
<dbReference type="EMBL" id="LR881467">
    <property type="protein sequence ID" value="CAD5320929.1"/>
    <property type="molecule type" value="Genomic_DNA"/>
</dbReference>
<comment type="subcellular location">
    <subcellularLocation>
        <location evidence="1">Nucleus</location>
    </subcellularLocation>
</comment>
<dbReference type="OrthoDB" id="1112379at2759"/>
<dbReference type="Proteomes" id="UP000434276">
    <property type="component" value="Unassembled WGS sequence"/>
</dbReference>
<proteinExistence type="predicted"/>
<evidence type="ECO:0000313" key="8">
    <source>
        <dbReference type="EMBL" id="CAA0375867.1"/>
    </source>
</evidence>
<name>A0A5S9X5P0_ARATH</name>
<evidence type="ECO:0000256" key="1">
    <source>
        <dbReference type="ARBA" id="ARBA00004123"/>
    </source>
</evidence>
<keyword evidence="2" id="KW-0805">Transcription regulation</keyword>
<organism evidence="8 10">
    <name type="scientific">Arabidopsis thaliana</name>
    <name type="common">Mouse-ear cress</name>
    <dbReference type="NCBI Taxonomy" id="3702"/>
    <lineage>
        <taxon>Eukaryota</taxon>
        <taxon>Viridiplantae</taxon>
        <taxon>Streptophyta</taxon>
        <taxon>Embryophyta</taxon>
        <taxon>Tracheophyta</taxon>
        <taxon>Spermatophyta</taxon>
        <taxon>Magnoliopsida</taxon>
        <taxon>eudicotyledons</taxon>
        <taxon>Gunneridae</taxon>
        <taxon>Pentapetalae</taxon>
        <taxon>rosids</taxon>
        <taxon>malvids</taxon>
        <taxon>Brassicales</taxon>
        <taxon>Brassicaceae</taxon>
        <taxon>Camelineae</taxon>
        <taxon>Arabidopsis</taxon>
    </lineage>
</organism>
<dbReference type="CDD" id="cd00266">
    <property type="entry name" value="MADS_SRF_like"/>
    <property type="match status" value="1"/>
</dbReference>
<gene>
    <name evidence="9" type="ORF">AT9943_LOCUS9020</name>
    <name evidence="8" type="ORF">C24_LOCUS10342</name>
</gene>
<evidence type="ECO:0000313" key="10">
    <source>
        <dbReference type="Proteomes" id="UP000434276"/>
    </source>
</evidence>
<dbReference type="PANTHER" id="PTHR11945">
    <property type="entry name" value="MADS BOX PROTEIN"/>
    <property type="match status" value="1"/>
</dbReference>
<dbReference type="SUPFAM" id="SSF55455">
    <property type="entry name" value="SRF-like"/>
    <property type="match status" value="1"/>
</dbReference>
<dbReference type="InterPro" id="IPR036879">
    <property type="entry name" value="TF_MADSbox_sf"/>
</dbReference>
<reference evidence="8 10" key="1">
    <citation type="submission" date="2019-12" db="EMBL/GenBank/DDBJ databases">
        <authorList>
            <person name="Jiao W.-B."/>
            <person name="Schneeberger K."/>
        </authorList>
    </citation>
    <scope>NUCLEOTIDE SEQUENCE [LARGE SCALE GENOMIC DNA]</scope>
    <source>
        <strain evidence="10">cv. C24</strain>
    </source>
</reference>
<evidence type="ECO:0000259" key="7">
    <source>
        <dbReference type="PROSITE" id="PS50066"/>
    </source>
</evidence>
<dbReference type="Proteomes" id="UP000516314">
    <property type="component" value="Chromosome 2"/>
</dbReference>
<feature type="region of interest" description="Disordered" evidence="6">
    <location>
        <begin position="347"/>
        <end position="371"/>
    </location>
</feature>
<accession>A0A5S9X5P0</accession>
<evidence type="ECO:0000256" key="3">
    <source>
        <dbReference type="ARBA" id="ARBA00023125"/>
    </source>
</evidence>
<evidence type="ECO:0000256" key="4">
    <source>
        <dbReference type="ARBA" id="ARBA00023163"/>
    </source>
</evidence>
<protein>
    <submittedName>
        <fullName evidence="9">(thale cress) hypothetical protein</fullName>
    </submittedName>
</protein>
<evidence type="ECO:0000256" key="2">
    <source>
        <dbReference type="ARBA" id="ARBA00023015"/>
    </source>
</evidence>
<keyword evidence="3" id="KW-0238">DNA-binding</keyword>
<dbReference type="InterPro" id="IPR002100">
    <property type="entry name" value="TF_MADSbox"/>
</dbReference>
<feature type="compositionally biased region" description="Polar residues" evidence="6">
    <location>
        <begin position="347"/>
        <end position="361"/>
    </location>
</feature>
<dbReference type="GO" id="GO:0000987">
    <property type="term" value="F:cis-regulatory region sequence-specific DNA binding"/>
    <property type="evidence" value="ECO:0007669"/>
    <property type="project" value="InterPro"/>
</dbReference>
<dbReference type="GO" id="GO:0000981">
    <property type="term" value="F:DNA-binding transcription factor activity, RNA polymerase II-specific"/>
    <property type="evidence" value="ECO:0007669"/>
    <property type="project" value="InterPro"/>
</dbReference>
<dbReference type="AlphaFoldDB" id="A0A5S9X5P0"/>
<evidence type="ECO:0000256" key="5">
    <source>
        <dbReference type="ARBA" id="ARBA00023242"/>
    </source>
</evidence>
<dbReference type="EMBL" id="CACSHJ010000088">
    <property type="protein sequence ID" value="CAA0375867.1"/>
    <property type="molecule type" value="Genomic_DNA"/>
</dbReference>
<evidence type="ECO:0000313" key="11">
    <source>
        <dbReference type="Proteomes" id="UP000516314"/>
    </source>
</evidence>
<dbReference type="GO" id="GO:0046983">
    <property type="term" value="F:protein dimerization activity"/>
    <property type="evidence" value="ECO:0007669"/>
    <property type="project" value="InterPro"/>
</dbReference>
<dbReference type="Gene3D" id="3.40.1810.10">
    <property type="entry name" value="Transcription factor, MADS-box"/>
    <property type="match status" value="1"/>
</dbReference>
<dbReference type="GO" id="GO:0045944">
    <property type="term" value="P:positive regulation of transcription by RNA polymerase II"/>
    <property type="evidence" value="ECO:0007669"/>
    <property type="project" value="InterPro"/>
</dbReference>
<keyword evidence="4" id="KW-0804">Transcription</keyword>
<dbReference type="Pfam" id="PF00319">
    <property type="entry name" value="SRF-TF"/>
    <property type="match status" value="1"/>
</dbReference>
<keyword evidence="5" id="KW-0539">Nucleus</keyword>